<evidence type="ECO:0008006" key="4">
    <source>
        <dbReference type="Google" id="ProtNLM"/>
    </source>
</evidence>
<proteinExistence type="predicted"/>
<dbReference type="Proteomes" id="UP001652431">
    <property type="component" value="Unassembled WGS sequence"/>
</dbReference>
<keyword evidence="3" id="KW-1185">Reference proteome</keyword>
<evidence type="ECO:0000256" key="1">
    <source>
        <dbReference type="SAM" id="Phobius"/>
    </source>
</evidence>
<feature type="transmembrane region" description="Helical" evidence="1">
    <location>
        <begin position="12"/>
        <end position="33"/>
    </location>
</feature>
<gene>
    <name evidence="2" type="ORF">OCV99_01815</name>
</gene>
<evidence type="ECO:0000313" key="2">
    <source>
        <dbReference type="EMBL" id="MCU6685299.1"/>
    </source>
</evidence>
<reference evidence="2 3" key="1">
    <citation type="journal article" date="2021" name="ISME Commun">
        <title>Automated analysis of genomic sequences facilitates high-throughput and comprehensive description of bacteria.</title>
        <authorList>
            <person name="Hitch T.C.A."/>
        </authorList>
    </citation>
    <scope>NUCLEOTIDE SEQUENCE [LARGE SCALE GENOMIC DNA]</scope>
    <source>
        <strain evidence="2 3">Sanger_03</strain>
    </source>
</reference>
<dbReference type="RefSeq" id="WP_158367577.1">
    <property type="nucleotide sequence ID" value="NZ_JAOQJU010000001.1"/>
</dbReference>
<keyword evidence="1" id="KW-0472">Membrane</keyword>
<comment type="caution">
    <text evidence="2">The sequence shown here is derived from an EMBL/GenBank/DDBJ whole genome shotgun (WGS) entry which is preliminary data.</text>
</comment>
<protein>
    <recommendedName>
        <fullName evidence="4">EbhA</fullName>
    </recommendedName>
</protein>
<dbReference type="EMBL" id="JAOQJU010000001">
    <property type="protein sequence ID" value="MCU6685299.1"/>
    <property type="molecule type" value="Genomic_DNA"/>
</dbReference>
<sequence length="284" mass="30764">MEEKSRKKVTGKFIILIVAIIAVVVAGLCFWYFQIKKPYDTAVSEFNIVAKQVAEKNSELDNAIDSAQAVLDANEPVYDETVINDVTLAISDANLEKRTIPELPDKTSDINSATQKLLEPLDYSSAIANIADKQAALENSVKQMKQITNPSGDFIVQRLQGIDGISACQAVTEDHDPNGNLNKQGGYTAAIYFSSSWINQDDVYGSDIVDKGTDCGGCVEVYVSAEDAEKRNTYLSAFDGAGILNSGSHTVLGSIVIRTSSNLTATQQNNLTQAISNRLLTLEE</sequence>
<keyword evidence="1" id="KW-1133">Transmembrane helix</keyword>
<organism evidence="2 3">
    <name type="scientific">Dorea acetigenes</name>
    <dbReference type="NCBI Taxonomy" id="2981787"/>
    <lineage>
        <taxon>Bacteria</taxon>
        <taxon>Bacillati</taxon>
        <taxon>Bacillota</taxon>
        <taxon>Clostridia</taxon>
        <taxon>Lachnospirales</taxon>
        <taxon>Lachnospiraceae</taxon>
        <taxon>Dorea</taxon>
    </lineage>
</organism>
<accession>A0ABT2RIR7</accession>
<name>A0ABT2RIR7_9FIRM</name>
<keyword evidence="1" id="KW-0812">Transmembrane</keyword>
<evidence type="ECO:0000313" key="3">
    <source>
        <dbReference type="Proteomes" id="UP001652431"/>
    </source>
</evidence>